<proteinExistence type="predicted"/>
<keyword evidence="2" id="KW-0677">Repeat</keyword>
<dbReference type="SMART" id="SM00320">
    <property type="entry name" value="WD40"/>
    <property type="match status" value="6"/>
</dbReference>
<dbReference type="PANTHER" id="PTHR19848:SF8">
    <property type="entry name" value="F-BOX AND WD REPEAT DOMAIN CONTAINING 7"/>
    <property type="match status" value="1"/>
</dbReference>
<name>A0A923PL04_9BACT</name>
<sequence length="302" mass="32572">MLTRINERTGHQAAIYALCPAPGGFFSAAADGYLVRWQADDAELGKVVAQVEGGKFLCLTTLYDGGLVAGALDGGVHWLYPGAAERNLHIAQHRRGVFAICRVGDEVFTGGGDGILTRWNAHTGRTLESLPLSANSLRCIAHFPAANALLVGASDGQIYTVSLPDFTLIHTVPANEPSVFTVVPIPPGLGPGYISGGRDARLRVFGYPVGKEIQLPPVTDAHLSTVNAMAFDPTGQFLATASRDKTVKLWKADTLELLKVCEVVRDRGHVNSVNTLLWLDDKHLLTAGDDRRILEWRLNDQT</sequence>
<evidence type="ECO:0000313" key="5">
    <source>
        <dbReference type="Proteomes" id="UP000650081"/>
    </source>
</evidence>
<evidence type="ECO:0000313" key="4">
    <source>
        <dbReference type="EMBL" id="MBC6994641.1"/>
    </source>
</evidence>
<reference evidence="4" key="1">
    <citation type="submission" date="2020-08" db="EMBL/GenBank/DDBJ databases">
        <title>Lewinella bacteria from marine environments.</title>
        <authorList>
            <person name="Zhong Y."/>
        </authorList>
    </citation>
    <scope>NUCLEOTIDE SEQUENCE</scope>
    <source>
        <strain evidence="4">KCTC 42187</strain>
    </source>
</reference>
<evidence type="ECO:0008006" key="6">
    <source>
        <dbReference type="Google" id="ProtNLM"/>
    </source>
</evidence>
<dbReference type="InterPro" id="IPR011047">
    <property type="entry name" value="Quinoprotein_ADH-like_sf"/>
</dbReference>
<dbReference type="PROSITE" id="PS50082">
    <property type="entry name" value="WD_REPEATS_2"/>
    <property type="match status" value="2"/>
</dbReference>
<dbReference type="RefSeq" id="WP_187466708.1">
    <property type="nucleotide sequence ID" value="NZ_JACSIT010000100.1"/>
</dbReference>
<protein>
    <recommendedName>
        <fullName evidence="6">WD40 repeat domain-containing protein</fullName>
    </recommendedName>
</protein>
<keyword evidence="5" id="KW-1185">Reference proteome</keyword>
<accession>A0A923PL04</accession>
<dbReference type="Proteomes" id="UP000650081">
    <property type="component" value="Unassembled WGS sequence"/>
</dbReference>
<evidence type="ECO:0000256" key="1">
    <source>
        <dbReference type="ARBA" id="ARBA00022574"/>
    </source>
</evidence>
<organism evidence="4 5">
    <name type="scientific">Neolewinella lacunae</name>
    <dbReference type="NCBI Taxonomy" id="1517758"/>
    <lineage>
        <taxon>Bacteria</taxon>
        <taxon>Pseudomonadati</taxon>
        <taxon>Bacteroidota</taxon>
        <taxon>Saprospiria</taxon>
        <taxon>Saprospirales</taxon>
        <taxon>Lewinellaceae</taxon>
        <taxon>Neolewinella</taxon>
    </lineage>
</organism>
<gene>
    <name evidence="4" type="ORF">H9S92_10735</name>
</gene>
<dbReference type="PANTHER" id="PTHR19848">
    <property type="entry name" value="WD40 REPEAT PROTEIN"/>
    <property type="match status" value="1"/>
</dbReference>
<dbReference type="EMBL" id="JACSIT010000100">
    <property type="protein sequence ID" value="MBC6994641.1"/>
    <property type="molecule type" value="Genomic_DNA"/>
</dbReference>
<dbReference type="InterPro" id="IPR001680">
    <property type="entry name" value="WD40_rpt"/>
</dbReference>
<comment type="caution">
    <text evidence="4">The sequence shown here is derived from an EMBL/GenBank/DDBJ whole genome shotgun (WGS) entry which is preliminary data.</text>
</comment>
<keyword evidence="1 3" id="KW-0853">WD repeat</keyword>
<dbReference type="Gene3D" id="2.130.10.10">
    <property type="entry name" value="YVTN repeat-like/Quinoprotein amine dehydrogenase"/>
    <property type="match status" value="2"/>
</dbReference>
<dbReference type="InterPro" id="IPR015943">
    <property type="entry name" value="WD40/YVTN_repeat-like_dom_sf"/>
</dbReference>
<feature type="repeat" description="WD" evidence="3">
    <location>
        <begin position="266"/>
        <end position="302"/>
    </location>
</feature>
<evidence type="ECO:0000256" key="3">
    <source>
        <dbReference type="PROSITE-ProRule" id="PRU00221"/>
    </source>
</evidence>
<dbReference type="AlphaFoldDB" id="A0A923PL04"/>
<dbReference type="SUPFAM" id="SSF50998">
    <property type="entry name" value="Quinoprotein alcohol dehydrogenase-like"/>
    <property type="match status" value="1"/>
</dbReference>
<dbReference type="PROSITE" id="PS50294">
    <property type="entry name" value="WD_REPEATS_REGION"/>
    <property type="match status" value="2"/>
</dbReference>
<feature type="repeat" description="WD" evidence="3">
    <location>
        <begin position="219"/>
        <end position="260"/>
    </location>
</feature>
<dbReference type="Pfam" id="PF00400">
    <property type="entry name" value="WD40"/>
    <property type="match status" value="2"/>
</dbReference>
<evidence type="ECO:0000256" key="2">
    <source>
        <dbReference type="ARBA" id="ARBA00022737"/>
    </source>
</evidence>